<dbReference type="EMBL" id="JAMZDX010000008">
    <property type="protein sequence ID" value="MCP2314020.1"/>
    <property type="molecule type" value="Genomic_DNA"/>
</dbReference>
<evidence type="ECO:0000313" key="2">
    <source>
        <dbReference type="Proteomes" id="UP001206483"/>
    </source>
</evidence>
<gene>
    <name evidence="1" type="ORF">FHR36_007219</name>
</gene>
<dbReference type="RefSeq" id="WP_253804358.1">
    <property type="nucleotide sequence ID" value="NZ_BAAAUB010000131.1"/>
</dbReference>
<keyword evidence="2" id="KW-1185">Reference proteome</keyword>
<organism evidence="1 2">
    <name type="scientific">Kitasatospora paracochleata</name>
    <dbReference type="NCBI Taxonomy" id="58354"/>
    <lineage>
        <taxon>Bacteria</taxon>
        <taxon>Bacillati</taxon>
        <taxon>Actinomycetota</taxon>
        <taxon>Actinomycetes</taxon>
        <taxon>Kitasatosporales</taxon>
        <taxon>Streptomycetaceae</taxon>
        <taxon>Kitasatospora</taxon>
    </lineage>
</organism>
<dbReference type="Proteomes" id="UP001206483">
    <property type="component" value="Unassembled WGS sequence"/>
</dbReference>
<evidence type="ECO:0000313" key="1">
    <source>
        <dbReference type="EMBL" id="MCP2314020.1"/>
    </source>
</evidence>
<accession>A0ABT1J984</accession>
<sequence>MTEPLPARVLTDPRFTDACAQRRIGQIFNLARTLAGVYPARIAQLTGLSTSRVTEYMQGGREVTSITVIERVADGLGIPGRMLGLADRAWESSALAVAHQPPQVPETWEILDLLTGSSASDATLTHLEAAVADTAYRYPSAGPAELLPTMHRQLAAVRTLIGRPQHLDARRRCVRILTVLSGLLGLAAHDLGHRTHCEEMFHLGKVAAREGEADELTAWLLTMESIVAYTSGRWQEAAALLGRADRLALTASPRRQAWIRANCGRALAACGDQPRALAALDQAAELLERAEEPIGGLDFFTTPRLDGLGGESQALLGRHDAAAELLGSALARRDAADVKGRAVLTFDLAECRLQQGDIDAACGLAQTAFDIAEGSVVQPLVLRAQAFQRSLGPWREARSVRALAVRVRESGAQLARM</sequence>
<dbReference type="Gene3D" id="1.25.40.10">
    <property type="entry name" value="Tetratricopeptide repeat domain"/>
    <property type="match status" value="1"/>
</dbReference>
<name>A0ABT1J984_9ACTN</name>
<proteinExistence type="predicted"/>
<dbReference type="SUPFAM" id="SSF48452">
    <property type="entry name" value="TPR-like"/>
    <property type="match status" value="1"/>
</dbReference>
<dbReference type="InterPro" id="IPR011990">
    <property type="entry name" value="TPR-like_helical_dom_sf"/>
</dbReference>
<reference evidence="1 2" key="1">
    <citation type="submission" date="2022-06" db="EMBL/GenBank/DDBJ databases">
        <title>Sequencing the genomes of 1000 actinobacteria strains.</title>
        <authorList>
            <person name="Klenk H.-P."/>
        </authorList>
    </citation>
    <scope>NUCLEOTIDE SEQUENCE [LARGE SCALE GENOMIC DNA]</scope>
    <source>
        <strain evidence="1 2">DSM 41656</strain>
    </source>
</reference>
<protein>
    <submittedName>
        <fullName evidence="1">Tetratricopeptide (TPR) repeat protein</fullName>
    </submittedName>
</protein>
<comment type="caution">
    <text evidence="1">The sequence shown here is derived from an EMBL/GenBank/DDBJ whole genome shotgun (WGS) entry which is preliminary data.</text>
</comment>